<protein>
    <submittedName>
        <fullName evidence="1">Uncharacterized protein</fullName>
    </submittedName>
</protein>
<dbReference type="Proteomes" id="UP000050580">
    <property type="component" value="Unassembled WGS sequence"/>
</dbReference>
<dbReference type="OrthoDB" id="8809001at2"/>
<evidence type="ECO:0000313" key="1">
    <source>
        <dbReference type="EMBL" id="KKW67318.1"/>
    </source>
</evidence>
<name>A0A0U1PXR9_9BURK</name>
<reference evidence="1 2" key="1">
    <citation type="submission" date="2015-05" db="EMBL/GenBank/DDBJ databases">
        <title>Draft genome sequence of Lampropedia sp. CT6, isolated from the microbial mat of a hot water spring, located at Manikaran, India.</title>
        <authorList>
            <person name="Tripathi C."/>
            <person name="Rani P."/>
            <person name="Mahato N.K."/>
            <person name="Lal R."/>
        </authorList>
    </citation>
    <scope>NUCLEOTIDE SEQUENCE [LARGE SCALE GENOMIC DNA]</scope>
    <source>
        <strain evidence="1 2">CT6</strain>
    </source>
</reference>
<dbReference type="EMBL" id="LBNQ01000033">
    <property type="protein sequence ID" value="KKW67318.1"/>
    <property type="molecule type" value="Genomic_DNA"/>
</dbReference>
<gene>
    <name evidence="1" type="ORF">AAV94_10745</name>
</gene>
<organism evidence="1 2">
    <name type="scientific">Lampropedia cohaerens</name>
    <dbReference type="NCBI Taxonomy" id="1610491"/>
    <lineage>
        <taxon>Bacteria</taxon>
        <taxon>Pseudomonadati</taxon>
        <taxon>Pseudomonadota</taxon>
        <taxon>Betaproteobacteria</taxon>
        <taxon>Burkholderiales</taxon>
        <taxon>Comamonadaceae</taxon>
        <taxon>Lampropedia</taxon>
    </lineage>
</organism>
<proteinExistence type="predicted"/>
<dbReference type="PATRIC" id="fig|1610491.3.peg.2282"/>
<dbReference type="STRING" id="1610491.AAV94_10745"/>
<accession>A0A0U1PXR9</accession>
<evidence type="ECO:0000313" key="2">
    <source>
        <dbReference type="Proteomes" id="UP000050580"/>
    </source>
</evidence>
<comment type="caution">
    <text evidence="1">The sequence shown here is derived from an EMBL/GenBank/DDBJ whole genome shotgun (WGS) entry which is preliminary data.</text>
</comment>
<dbReference type="AlphaFoldDB" id="A0A0U1PXR9"/>
<sequence>MLMSPVRLAWQVQVVRRGFLAVSARFAGPFAPNKRNHACVTTKVRPRQLLFLKGIKLNAIADRPAYFASLRARRGQPIVILAELGPDEAFALWKQHVLGDRPR</sequence>
<keyword evidence="2" id="KW-1185">Reference proteome</keyword>